<gene>
    <name evidence="7" type="ORF">E1757_17555</name>
</gene>
<keyword evidence="2 5" id="KW-0812">Transmembrane</keyword>
<dbReference type="OrthoDB" id="1808577at2"/>
<feature type="transmembrane region" description="Helical" evidence="5">
    <location>
        <begin position="313"/>
        <end position="338"/>
    </location>
</feature>
<accession>A0A4R5KLW6</accession>
<reference evidence="7 8" key="1">
    <citation type="submission" date="2019-03" db="EMBL/GenBank/DDBJ databases">
        <title>This is whole genome sequence of Paenibacillus sp MS74 strain.</title>
        <authorList>
            <person name="Trinh H.N."/>
        </authorList>
    </citation>
    <scope>NUCLEOTIDE SEQUENCE [LARGE SCALE GENOMIC DNA]</scope>
    <source>
        <strain evidence="7 8">MS74</strain>
    </source>
</reference>
<feature type="domain" description="O-antigen ligase-related" evidence="6">
    <location>
        <begin position="341"/>
        <end position="462"/>
    </location>
</feature>
<name>A0A4R5KLW6_9BACL</name>
<feature type="transmembrane region" description="Helical" evidence="5">
    <location>
        <begin position="446"/>
        <end position="473"/>
    </location>
</feature>
<feature type="transmembrane region" description="Helical" evidence="5">
    <location>
        <begin position="350"/>
        <end position="371"/>
    </location>
</feature>
<dbReference type="AlphaFoldDB" id="A0A4R5KLW6"/>
<dbReference type="GO" id="GO:0016020">
    <property type="term" value="C:membrane"/>
    <property type="evidence" value="ECO:0007669"/>
    <property type="project" value="UniProtKB-SubCell"/>
</dbReference>
<feature type="transmembrane region" description="Helical" evidence="5">
    <location>
        <begin position="21"/>
        <end position="40"/>
    </location>
</feature>
<feature type="transmembrane region" description="Helical" evidence="5">
    <location>
        <begin position="205"/>
        <end position="223"/>
    </location>
</feature>
<feature type="transmembrane region" description="Helical" evidence="5">
    <location>
        <begin position="252"/>
        <end position="267"/>
    </location>
</feature>
<sequence length="821" mass="93788">MSYKNPNASTIKSNQDGQKSSLLFWILSAFTALFLFWAPFQKGLFNGNTYEFERPIYSSFVWAFIILFIMSIFLFYNWKLNKQSDLLSLVIWLIPITFVISSIFAASSYYAVNMIYIQFAYSVFFLLGIYISNNNLGASIVRNSIIYSAYFIVIFGLFNWFGNKEAIFKLVKWFSADMIQPFYQDAVMTDANGVRLTSVFQYANSYAAFLIAVLLCSLYMIVISRKWSSLLIHGIMVVPIIISFFLTLSRGGLVILPVVLLAVLPFLKPYKQLVYIIQMAVSFIISFIILNKITNVGIELSKNFVSGLSLQGWGVLLLASIINAALALCIMKYIAPYIQTKLLPLTKYRLSNVILPIGAVVIGTLMALLLFNDTGLTKLLPENIKTRIENINFQQHSVLERGTFYSDAIKLFKDYPVSGAGGGAWSALYEKYQNNPYVSRQAHNFFLQYLVEVGIIGLIVLLFMIGWIFYLFIRNQLKNDSESNNPRFIFYIVTISLLIHSMIDFDLSYVYLGILLFLCLGAMISNIDVGQLSGKWTAINKYKWIYPSVLIIFALVMFFNSTQLLNANSNFRAADSLGQNNKSINEIFVPLNNALSQHPYHPQYADFKIDILLQAYSQTKDERYYNDATALIQQTLQREPRNRFIIEKKISAMSVKGQLPEVLALINKEMVNFPWDISFYERSITIGFELGEKARQEKNNALKDQYWNQSIEVYKQVQAKTKELEALPKEQLQGRAFGLTKNMALALGNIDLIRGNYAAAENFFKFQLTDQFDDPLNKQMARSYLATLQKQNKNDQALLNKLIAKDPKEKDEIIKLVNATF</sequence>
<feature type="transmembrane region" description="Helical" evidence="5">
    <location>
        <begin position="509"/>
        <end position="532"/>
    </location>
</feature>
<dbReference type="RefSeq" id="WP_133230406.1">
    <property type="nucleotide sequence ID" value="NZ_SMRT01000008.1"/>
</dbReference>
<feature type="transmembrane region" description="Helical" evidence="5">
    <location>
        <begin position="274"/>
        <end position="293"/>
    </location>
</feature>
<evidence type="ECO:0000259" key="6">
    <source>
        <dbReference type="Pfam" id="PF04932"/>
    </source>
</evidence>
<protein>
    <submittedName>
        <fullName evidence="7">O-antigen ligase domain-containing protein</fullName>
    </submittedName>
</protein>
<comment type="subcellular location">
    <subcellularLocation>
        <location evidence="1">Membrane</location>
        <topology evidence="1">Multi-pass membrane protein</topology>
    </subcellularLocation>
</comment>
<evidence type="ECO:0000256" key="4">
    <source>
        <dbReference type="ARBA" id="ARBA00023136"/>
    </source>
</evidence>
<proteinExistence type="predicted"/>
<evidence type="ECO:0000256" key="2">
    <source>
        <dbReference type="ARBA" id="ARBA00022692"/>
    </source>
</evidence>
<comment type="caution">
    <text evidence="7">The sequence shown here is derived from an EMBL/GenBank/DDBJ whole genome shotgun (WGS) entry which is preliminary data.</text>
</comment>
<feature type="transmembrane region" description="Helical" evidence="5">
    <location>
        <begin position="544"/>
        <end position="562"/>
    </location>
</feature>
<feature type="transmembrane region" description="Helical" evidence="5">
    <location>
        <begin position="230"/>
        <end position="246"/>
    </location>
</feature>
<feature type="transmembrane region" description="Helical" evidence="5">
    <location>
        <begin position="144"/>
        <end position="162"/>
    </location>
</feature>
<dbReference type="EMBL" id="SMRT01000008">
    <property type="protein sequence ID" value="TDF96202.1"/>
    <property type="molecule type" value="Genomic_DNA"/>
</dbReference>
<evidence type="ECO:0000256" key="3">
    <source>
        <dbReference type="ARBA" id="ARBA00022989"/>
    </source>
</evidence>
<dbReference type="PANTHER" id="PTHR37422">
    <property type="entry name" value="TEICHURONIC ACID BIOSYNTHESIS PROTEIN TUAE"/>
    <property type="match status" value="1"/>
</dbReference>
<feature type="transmembrane region" description="Helical" evidence="5">
    <location>
        <begin position="485"/>
        <end position="503"/>
    </location>
</feature>
<dbReference type="Pfam" id="PF04932">
    <property type="entry name" value="Wzy_C"/>
    <property type="match status" value="1"/>
</dbReference>
<feature type="transmembrane region" description="Helical" evidence="5">
    <location>
        <begin position="90"/>
        <end position="109"/>
    </location>
</feature>
<keyword evidence="7" id="KW-0436">Ligase</keyword>
<evidence type="ECO:0000256" key="1">
    <source>
        <dbReference type="ARBA" id="ARBA00004141"/>
    </source>
</evidence>
<dbReference type="InterPro" id="IPR007016">
    <property type="entry name" value="O-antigen_ligase-rel_domated"/>
</dbReference>
<keyword evidence="3 5" id="KW-1133">Transmembrane helix</keyword>
<dbReference type="GO" id="GO:0016874">
    <property type="term" value="F:ligase activity"/>
    <property type="evidence" value="ECO:0007669"/>
    <property type="project" value="UniProtKB-KW"/>
</dbReference>
<keyword evidence="4 5" id="KW-0472">Membrane</keyword>
<dbReference type="PANTHER" id="PTHR37422:SF13">
    <property type="entry name" value="LIPOPOLYSACCHARIDE BIOSYNTHESIS PROTEIN PA4999-RELATED"/>
    <property type="match status" value="1"/>
</dbReference>
<keyword evidence="8" id="KW-1185">Reference proteome</keyword>
<evidence type="ECO:0000313" key="7">
    <source>
        <dbReference type="EMBL" id="TDF96202.1"/>
    </source>
</evidence>
<dbReference type="Proteomes" id="UP000295636">
    <property type="component" value="Unassembled WGS sequence"/>
</dbReference>
<feature type="transmembrane region" description="Helical" evidence="5">
    <location>
        <begin position="115"/>
        <end position="132"/>
    </location>
</feature>
<feature type="transmembrane region" description="Helical" evidence="5">
    <location>
        <begin position="60"/>
        <end position="78"/>
    </location>
</feature>
<dbReference type="InterPro" id="IPR051533">
    <property type="entry name" value="WaaL-like"/>
</dbReference>
<evidence type="ECO:0000313" key="8">
    <source>
        <dbReference type="Proteomes" id="UP000295636"/>
    </source>
</evidence>
<organism evidence="7 8">
    <name type="scientific">Paenibacillus piri</name>
    <dbReference type="NCBI Taxonomy" id="2547395"/>
    <lineage>
        <taxon>Bacteria</taxon>
        <taxon>Bacillati</taxon>
        <taxon>Bacillota</taxon>
        <taxon>Bacilli</taxon>
        <taxon>Bacillales</taxon>
        <taxon>Paenibacillaceae</taxon>
        <taxon>Paenibacillus</taxon>
    </lineage>
</organism>
<evidence type="ECO:0000256" key="5">
    <source>
        <dbReference type="SAM" id="Phobius"/>
    </source>
</evidence>